<name>A0A1G1L130_9BACT</name>
<gene>
    <name evidence="3" type="ORF">A3G33_10380</name>
</gene>
<evidence type="ECO:0000313" key="4">
    <source>
        <dbReference type="Proteomes" id="UP000178187"/>
    </source>
</evidence>
<dbReference type="Proteomes" id="UP000178187">
    <property type="component" value="Unassembled WGS sequence"/>
</dbReference>
<evidence type="ECO:0000256" key="1">
    <source>
        <dbReference type="ARBA" id="ARBA00010876"/>
    </source>
</evidence>
<dbReference type="InterPro" id="IPR006224">
    <property type="entry name" value="PsdUridine_synth_RluA-like_CS"/>
</dbReference>
<accession>A0A1G1L130</accession>
<dbReference type="PANTHER" id="PTHR21600">
    <property type="entry name" value="MITOCHONDRIAL RNA PSEUDOURIDINE SYNTHASE"/>
    <property type="match status" value="1"/>
</dbReference>
<dbReference type="GO" id="GO:0009982">
    <property type="term" value="F:pseudouridine synthase activity"/>
    <property type="evidence" value="ECO:0007669"/>
    <property type="project" value="InterPro"/>
</dbReference>
<feature type="domain" description="Pseudouridine synthase RsuA/RluA-like" evidence="2">
    <location>
        <begin position="15"/>
        <end position="177"/>
    </location>
</feature>
<sequence>MAMTCCEIIFEDDFLIAVNKPEDVLSHPNPGKGSGAGKQATQSAAFEGPYDYSHRRFDTPDRPVWLIHRIDQDTSGILLAAKTEETAKSLRTMFDQHAIRKSYIALVGNRPLPPKGKWNDHLKEEKHPDYVRAKINPLAKPNVELLYATKQNFPKCKLALLEFYLLTGRTHQIRVQSAFHENPVAGDRVYGDFVLNKKLKERIGLRRLFLHASELSFQHPQTKKNIMIQSALPEELEKVLRRAY</sequence>
<protein>
    <recommendedName>
        <fullName evidence="2">Pseudouridine synthase RsuA/RluA-like domain-containing protein</fullName>
    </recommendedName>
</protein>
<dbReference type="CDD" id="cd02869">
    <property type="entry name" value="PseudoU_synth_RluA_like"/>
    <property type="match status" value="1"/>
</dbReference>
<dbReference type="InterPro" id="IPR006145">
    <property type="entry name" value="PsdUridine_synth_RsuA/RluA"/>
</dbReference>
<dbReference type="Gene3D" id="3.30.2350.10">
    <property type="entry name" value="Pseudouridine synthase"/>
    <property type="match status" value="1"/>
</dbReference>
<dbReference type="InterPro" id="IPR020103">
    <property type="entry name" value="PsdUridine_synth_cat_dom_sf"/>
</dbReference>
<dbReference type="EMBL" id="MHFR01000024">
    <property type="protein sequence ID" value="OGW98845.1"/>
    <property type="molecule type" value="Genomic_DNA"/>
</dbReference>
<comment type="similarity">
    <text evidence="1">Belongs to the pseudouridine synthase RluA family.</text>
</comment>
<dbReference type="InterPro" id="IPR050188">
    <property type="entry name" value="RluA_PseudoU_synthase"/>
</dbReference>
<dbReference type="PANTHER" id="PTHR21600:SF87">
    <property type="entry name" value="RNA PSEUDOURIDYLATE SYNTHASE DOMAIN-CONTAINING PROTEIN 1"/>
    <property type="match status" value="1"/>
</dbReference>
<dbReference type="SUPFAM" id="SSF55120">
    <property type="entry name" value="Pseudouridine synthase"/>
    <property type="match status" value="1"/>
</dbReference>
<dbReference type="PROSITE" id="PS01129">
    <property type="entry name" value="PSI_RLU"/>
    <property type="match status" value="1"/>
</dbReference>
<dbReference type="GO" id="GO:0140098">
    <property type="term" value="F:catalytic activity, acting on RNA"/>
    <property type="evidence" value="ECO:0007669"/>
    <property type="project" value="UniProtKB-ARBA"/>
</dbReference>
<evidence type="ECO:0000313" key="3">
    <source>
        <dbReference type="EMBL" id="OGW98845.1"/>
    </source>
</evidence>
<comment type="caution">
    <text evidence="3">The sequence shown here is derived from an EMBL/GenBank/DDBJ whole genome shotgun (WGS) entry which is preliminary data.</text>
</comment>
<dbReference type="GO" id="GO:0003723">
    <property type="term" value="F:RNA binding"/>
    <property type="evidence" value="ECO:0007669"/>
    <property type="project" value="InterPro"/>
</dbReference>
<reference evidence="3 4" key="1">
    <citation type="journal article" date="2016" name="Nat. Commun.">
        <title>Thousands of microbial genomes shed light on interconnected biogeochemical processes in an aquifer system.</title>
        <authorList>
            <person name="Anantharaman K."/>
            <person name="Brown C.T."/>
            <person name="Hug L.A."/>
            <person name="Sharon I."/>
            <person name="Castelle C.J."/>
            <person name="Probst A.J."/>
            <person name="Thomas B.C."/>
            <person name="Singh A."/>
            <person name="Wilkins M.J."/>
            <person name="Karaoz U."/>
            <person name="Brodie E.L."/>
            <person name="Williams K.H."/>
            <person name="Hubbard S.S."/>
            <person name="Banfield J.F."/>
        </authorList>
    </citation>
    <scope>NUCLEOTIDE SEQUENCE [LARGE SCALE GENOMIC DNA]</scope>
</reference>
<evidence type="ECO:0000259" key="2">
    <source>
        <dbReference type="Pfam" id="PF00849"/>
    </source>
</evidence>
<dbReference type="GO" id="GO:0000455">
    <property type="term" value="P:enzyme-directed rRNA pseudouridine synthesis"/>
    <property type="evidence" value="ECO:0007669"/>
    <property type="project" value="TreeGrafter"/>
</dbReference>
<dbReference type="Pfam" id="PF00849">
    <property type="entry name" value="PseudoU_synth_2"/>
    <property type="match status" value="1"/>
</dbReference>
<organism evidence="3 4">
    <name type="scientific">Candidatus Danuiimicrobium aquiferis</name>
    <dbReference type="NCBI Taxonomy" id="1801832"/>
    <lineage>
        <taxon>Bacteria</taxon>
        <taxon>Pseudomonadati</taxon>
        <taxon>Candidatus Omnitrophota</taxon>
        <taxon>Candidatus Danuiimicrobium</taxon>
    </lineage>
</organism>
<proteinExistence type="inferred from homology"/>
<dbReference type="AlphaFoldDB" id="A0A1G1L130"/>